<dbReference type="GO" id="GO:0016020">
    <property type="term" value="C:membrane"/>
    <property type="evidence" value="ECO:0007669"/>
    <property type="project" value="UniProtKB-SubCell"/>
</dbReference>
<gene>
    <name evidence="13" type="ORF">DF223_00790</name>
</gene>
<evidence type="ECO:0000313" key="13">
    <source>
        <dbReference type="EMBL" id="PWC07930.1"/>
    </source>
</evidence>
<comment type="caution">
    <text evidence="13">The sequence shown here is derived from an EMBL/GenBank/DDBJ whole genome shotgun (WGS) entry which is preliminary data.</text>
</comment>
<evidence type="ECO:0000256" key="3">
    <source>
        <dbReference type="ARBA" id="ARBA00022692"/>
    </source>
</evidence>
<evidence type="ECO:0000256" key="8">
    <source>
        <dbReference type="ARBA" id="ARBA00023133"/>
    </source>
</evidence>
<evidence type="ECO:0000256" key="6">
    <source>
        <dbReference type="ARBA" id="ARBA00023002"/>
    </source>
</evidence>
<keyword evidence="4" id="KW-0479">Metal-binding</keyword>
<dbReference type="GO" id="GO:0046872">
    <property type="term" value="F:metal ion binding"/>
    <property type="evidence" value="ECO:0007669"/>
    <property type="project" value="UniProtKB-KW"/>
</dbReference>
<dbReference type="InterPro" id="IPR003780">
    <property type="entry name" value="COX15/CtaA_fam"/>
</dbReference>
<sequence>MSTSFLTACVTVSLHHPFPRTPHLGRYSVAVLSRVCGLLKCIPTIVQGPSCAASRHDRPNAETYYLNPIILQGGGVNCSKRAGSHSNNTTTQPTIETGDTRAFRAGESQRKQQARGTLTVNAISQAARRFWDWLPTGVDRRVRVIAWLNLAAQTALVGTGGAVRLTGSGLGCPTWPRCTAESFVSTPEMGIHGVIEFGNRTLFFVLQFIALTALFFVLKYRRQRRDLFILTVIPACSVLFQAVVGGITVLSGLNPYVVGLHFVLSVVLVVLASVLVYRVYNGNGERTLAVPRWFAITTHVTTFFVAVTVIIGIITTGSGPHAGDKGAARNGLDSELLQHLHAWPAYVTFGLTIVLLVAAVSLGLEKVRRNLTLLLAVELVQIAVGLAQARMGLPEILVGIHMVLACVLAAAMTVTVLSMKSTAPALVDAEPAEAVRAS</sequence>
<dbReference type="PANTHER" id="PTHR35457">
    <property type="entry name" value="HEME A SYNTHASE"/>
    <property type="match status" value="1"/>
</dbReference>
<feature type="transmembrane region" description="Helical" evidence="12">
    <location>
        <begin position="396"/>
        <end position="417"/>
    </location>
</feature>
<evidence type="ECO:0000313" key="14">
    <source>
        <dbReference type="Proteomes" id="UP000244962"/>
    </source>
</evidence>
<keyword evidence="10" id="KW-1015">Disulfide bond</keyword>
<dbReference type="AlphaFoldDB" id="A0A2U1TGH9"/>
<keyword evidence="7" id="KW-0408">Iron</keyword>
<protein>
    <submittedName>
        <fullName evidence="13">Heme A synthase</fullName>
    </submittedName>
</protein>
<keyword evidence="6" id="KW-0560">Oxidoreductase</keyword>
<comment type="pathway">
    <text evidence="11">Porphyrin-containing compound metabolism.</text>
</comment>
<feature type="transmembrane region" description="Helical" evidence="12">
    <location>
        <begin position="371"/>
        <end position="390"/>
    </location>
</feature>
<evidence type="ECO:0000256" key="1">
    <source>
        <dbReference type="ARBA" id="ARBA00004141"/>
    </source>
</evidence>
<keyword evidence="2" id="KW-1003">Cell membrane</keyword>
<evidence type="ECO:0000256" key="12">
    <source>
        <dbReference type="SAM" id="Phobius"/>
    </source>
</evidence>
<keyword evidence="9 12" id="KW-0472">Membrane</keyword>
<organism evidence="13 14">
    <name type="scientific">Mycetocola zhujimingii</name>
    <dbReference type="NCBI Taxonomy" id="2079792"/>
    <lineage>
        <taxon>Bacteria</taxon>
        <taxon>Bacillati</taxon>
        <taxon>Actinomycetota</taxon>
        <taxon>Actinomycetes</taxon>
        <taxon>Micrococcales</taxon>
        <taxon>Microbacteriaceae</taxon>
        <taxon>Mycetocola</taxon>
    </lineage>
</organism>
<keyword evidence="8" id="KW-0350">Heme biosynthesis</keyword>
<dbReference type="PANTHER" id="PTHR35457:SF1">
    <property type="entry name" value="HEME A SYNTHASE"/>
    <property type="match status" value="1"/>
</dbReference>
<dbReference type="InterPro" id="IPR050450">
    <property type="entry name" value="COX15/CtaA_HemeA_synthase"/>
</dbReference>
<dbReference type="Proteomes" id="UP000244962">
    <property type="component" value="Unassembled WGS sequence"/>
</dbReference>
<dbReference type="EMBL" id="QEFB01000001">
    <property type="protein sequence ID" value="PWC07930.1"/>
    <property type="molecule type" value="Genomic_DNA"/>
</dbReference>
<dbReference type="GO" id="GO:0016491">
    <property type="term" value="F:oxidoreductase activity"/>
    <property type="evidence" value="ECO:0007669"/>
    <property type="project" value="UniProtKB-KW"/>
</dbReference>
<evidence type="ECO:0000256" key="4">
    <source>
        <dbReference type="ARBA" id="ARBA00022723"/>
    </source>
</evidence>
<feature type="transmembrane region" description="Helical" evidence="12">
    <location>
        <begin position="202"/>
        <end position="220"/>
    </location>
</feature>
<keyword evidence="3 12" id="KW-0812">Transmembrane</keyword>
<evidence type="ECO:0000256" key="2">
    <source>
        <dbReference type="ARBA" id="ARBA00022475"/>
    </source>
</evidence>
<feature type="transmembrane region" description="Helical" evidence="12">
    <location>
        <begin position="292"/>
        <end position="314"/>
    </location>
</feature>
<feature type="transmembrane region" description="Helical" evidence="12">
    <location>
        <begin position="343"/>
        <end position="364"/>
    </location>
</feature>
<evidence type="ECO:0000256" key="10">
    <source>
        <dbReference type="ARBA" id="ARBA00023157"/>
    </source>
</evidence>
<accession>A0A2U1TGH9</accession>
<proteinExistence type="predicted"/>
<evidence type="ECO:0000256" key="11">
    <source>
        <dbReference type="ARBA" id="ARBA00023444"/>
    </source>
</evidence>
<evidence type="ECO:0000256" key="7">
    <source>
        <dbReference type="ARBA" id="ARBA00023004"/>
    </source>
</evidence>
<dbReference type="Pfam" id="PF02628">
    <property type="entry name" value="COX15-CtaA"/>
    <property type="match status" value="1"/>
</dbReference>
<evidence type="ECO:0000256" key="9">
    <source>
        <dbReference type="ARBA" id="ARBA00023136"/>
    </source>
</evidence>
<name>A0A2U1TGH9_9MICO</name>
<dbReference type="GO" id="GO:0006784">
    <property type="term" value="P:heme A biosynthetic process"/>
    <property type="evidence" value="ECO:0007669"/>
    <property type="project" value="InterPro"/>
</dbReference>
<feature type="transmembrane region" description="Helical" evidence="12">
    <location>
        <begin position="227"/>
        <end position="250"/>
    </location>
</feature>
<comment type="subcellular location">
    <subcellularLocation>
        <location evidence="1">Membrane</location>
        <topology evidence="1">Multi-pass membrane protein</topology>
    </subcellularLocation>
</comment>
<keyword evidence="5 12" id="KW-1133">Transmembrane helix</keyword>
<feature type="transmembrane region" description="Helical" evidence="12">
    <location>
        <begin position="256"/>
        <end position="280"/>
    </location>
</feature>
<evidence type="ECO:0000256" key="5">
    <source>
        <dbReference type="ARBA" id="ARBA00022989"/>
    </source>
</evidence>
<reference evidence="14" key="1">
    <citation type="submission" date="2018-04" db="EMBL/GenBank/DDBJ databases">
        <authorList>
            <person name="Liu S."/>
            <person name="Wang Z."/>
            <person name="Li J."/>
        </authorList>
    </citation>
    <scope>NUCLEOTIDE SEQUENCE [LARGE SCALE GENOMIC DNA]</scope>
    <source>
        <strain evidence="14">622</strain>
    </source>
</reference>
<keyword evidence="14" id="KW-1185">Reference proteome</keyword>